<dbReference type="AlphaFoldDB" id="A0A0S2LXC0"/>
<feature type="region of interest" description="Disordered" evidence="1">
    <location>
        <begin position="1"/>
        <end position="113"/>
    </location>
</feature>
<feature type="transmembrane region" description="Helical" evidence="2">
    <location>
        <begin position="286"/>
        <end position="307"/>
    </location>
</feature>
<evidence type="ECO:0000256" key="2">
    <source>
        <dbReference type="SAM" id="Phobius"/>
    </source>
</evidence>
<feature type="compositionally biased region" description="Basic and acidic residues" evidence="1">
    <location>
        <begin position="1"/>
        <end position="10"/>
    </location>
</feature>
<keyword evidence="2" id="KW-0812">Transmembrane</keyword>
<gene>
    <name evidence="3" type="ORF">AS189_04575</name>
</gene>
<accession>A0A0S2LXC0</accession>
<name>A0A0S2LXC0_9MICC</name>
<reference evidence="4" key="1">
    <citation type="submission" date="2015-11" db="EMBL/GenBank/DDBJ databases">
        <authorList>
            <person name="Kumar R."/>
            <person name="Singh D."/>
            <person name="Swarnkar M.K."/>
            <person name="Singh A.K."/>
            <person name="Kumar S."/>
        </authorList>
    </citation>
    <scope>NUCLEOTIDE SEQUENCE [LARGE SCALE GENOMIC DNA]</scope>
    <source>
        <strain evidence="4">ERGS4:06</strain>
    </source>
</reference>
<dbReference type="EMBL" id="CP013200">
    <property type="protein sequence ID" value="ALO65895.1"/>
    <property type="molecule type" value="Genomic_DNA"/>
</dbReference>
<sequence>MNRDEFDARYPEMFQPGGEEHDFQVYIPEPAPQNPDHASFRAPQAPREDRVTAVRATAVEARSGSGGQLPEPATESPHRTQPEAHDVHTHQFSSHEQEHEHGEREEPHHFTTPLTRRVSRWSARSWVAASVAILVVFAGSAFCLLATFLIPSSASPDPTENHGVMLVPWGFVIFPGAPALFTAGLGMLAALLLVAARHYVRRAWWFQAAAALVGIAALAVGAVTLFSEQLFTELIYSPNNYQQDSPAIPWYSVFAMANAQLLVLGPALLSVVVILHPGRMGTPTIVSAKTTFWTGMIVTASGVWAWFAQQLFPLAEGKMLELEDQNITTSPWTYNLSQGGGPLILVGTAVLFWCVLILATSHRVLVETTPVESDSDDDDGALETAEGSYIQGTP</sequence>
<reference evidence="3 4" key="2">
    <citation type="journal article" date="2016" name="J. Biotechnol.">
        <title>Complete genome sequence of Arthrobacter alpinus ERGS4:06, a yellow pigmented bacterium tolerant to cold and radiations isolated from Sikkim Himalaya.</title>
        <authorList>
            <person name="Kumar R."/>
            <person name="Singh D."/>
            <person name="Swarnkar M.K."/>
            <person name="Singh A.K."/>
            <person name="Kumar S."/>
        </authorList>
    </citation>
    <scope>NUCLEOTIDE SEQUENCE [LARGE SCALE GENOMIC DNA]</scope>
    <source>
        <strain evidence="3 4">ERGS4:06</strain>
    </source>
</reference>
<dbReference type="Proteomes" id="UP000059574">
    <property type="component" value="Chromosome"/>
</dbReference>
<feature type="transmembrane region" description="Helical" evidence="2">
    <location>
        <begin position="126"/>
        <end position="150"/>
    </location>
</feature>
<keyword evidence="2" id="KW-1133">Transmembrane helix</keyword>
<feature type="region of interest" description="Disordered" evidence="1">
    <location>
        <begin position="369"/>
        <end position="394"/>
    </location>
</feature>
<feature type="transmembrane region" description="Helical" evidence="2">
    <location>
        <begin position="247"/>
        <end position="274"/>
    </location>
</feature>
<keyword evidence="2" id="KW-0472">Membrane</keyword>
<evidence type="ECO:0000256" key="1">
    <source>
        <dbReference type="SAM" id="MobiDB-lite"/>
    </source>
</evidence>
<dbReference type="OrthoDB" id="4955454at2"/>
<evidence type="ECO:0000313" key="4">
    <source>
        <dbReference type="Proteomes" id="UP000059574"/>
    </source>
</evidence>
<feature type="compositionally biased region" description="Low complexity" evidence="1">
    <location>
        <begin position="53"/>
        <end position="62"/>
    </location>
</feature>
<protein>
    <submittedName>
        <fullName evidence="3">Uncharacterized protein</fullName>
    </submittedName>
</protein>
<dbReference type="RefSeq" id="WP_062286524.1">
    <property type="nucleotide sequence ID" value="NZ_CP013200.1"/>
</dbReference>
<proteinExistence type="predicted"/>
<organism evidence="3 4">
    <name type="scientific">Arthrobacter alpinus</name>
    <dbReference type="NCBI Taxonomy" id="656366"/>
    <lineage>
        <taxon>Bacteria</taxon>
        <taxon>Bacillati</taxon>
        <taxon>Actinomycetota</taxon>
        <taxon>Actinomycetes</taxon>
        <taxon>Micrococcales</taxon>
        <taxon>Micrococcaceae</taxon>
        <taxon>Arthrobacter</taxon>
    </lineage>
</organism>
<feature type="transmembrane region" description="Helical" evidence="2">
    <location>
        <begin position="203"/>
        <end position="227"/>
    </location>
</feature>
<evidence type="ECO:0000313" key="3">
    <source>
        <dbReference type="EMBL" id="ALO65895.1"/>
    </source>
</evidence>
<feature type="compositionally biased region" description="Basic and acidic residues" evidence="1">
    <location>
        <begin position="76"/>
        <end position="109"/>
    </location>
</feature>
<feature type="transmembrane region" description="Helical" evidence="2">
    <location>
        <begin position="340"/>
        <end position="359"/>
    </location>
</feature>
<feature type="transmembrane region" description="Helical" evidence="2">
    <location>
        <begin position="170"/>
        <end position="196"/>
    </location>
</feature>